<dbReference type="Gene3D" id="3.40.50.300">
    <property type="entry name" value="P-loop containing nucleotide triphosphate hydrolases"/>
    <property type="match status" value="1"/>
</dbReference>
<dbReference type="Pfam" id="PF00005">
    <property type="entry name" value="ABC_tran"/>
    <property type="match status" value="1"/>
</dbReference>
<dbReference type="InterPro" id="IPR003593">
    <property type="entry name" value="AAA+_ATPase"/>
</dbReference>
<dbReference type="RefSeq" id="WP_257431332.1">
    <property type="nucleotide sequence ID" value="NZ_CAOKAH010000015.1"/>
</dbReference>
<dbReference type="EMBL" id="JACHYA010000005">
    <property type="protein sequence ID" value="MBB3171740.1"/>
    <property type="molecule type" value="Genomic_DNA"/>
</dbReference>
<proteinExistence type="predicted"/>
<evidence type="ECO:0000256" key="3">
    <source>
        <dbReference type="SAM" id="MobiDB-lite"/>
    </source>
</evidence>
<protein>
    <submittedName>
        <fullName evidence="5">ABC-2 type transport system ATP-binding protein</fullName>
    </submittedName>
</protein>
<dbReference type="SUPFAM" id="SSF52540">
    <property type="entry name" value="P-loop containing nucleoside triphosphate hydrolases"/>
    <property type="match status" value="1"/>
</dbReference>
<gene>
    <name evidence="5" type="ORF">FHR31_001566</name>
</gene>
<evidence type="ECO:0000259" key="4">
    <source>
        <dbReference type="PROSITE" id="PS50893"/>
    </source>
</evidence>
<reference evidence="5 6" key="1">
    <citation type="submission" date="2020-08" db="EMBL/GenBank/DDBJ databases">
        <title>Sequencing the genomes of 1000 actinobacteria strains.</title>
        <authorList>
            <person name="Klenk H.-P."/>
        </authorList>
    </citation>
    <scope>NUCLEOTIDE SEQUENCE [LARGE SCALE GENOMIC DNA]</scope>
    <source>
        <strain evidence="5 6">DSM 22242</strain>
    </source>
</reference>
<evidence type="ECO:0000313" key="6">
    <source>
        <dbReference type="Proteomes" id="UP000530850"/>
    </source>
</evidence>
<dbReference type="CDD" id="cd03230">
    <property type="entry name" value="ABC_DR_subfamily_A"/>
    <property type="match status" value="1"/>
</dbReference>
<dbReference type="PANTHER" id="PTHR43158:SF1">
    <property type="entry name" value="ABC TRANSPORTER, ATP-BINDING PROTEIN"/>
    <property type="match status" value="1"/>
</dbReference>
<evidence type="ECO:0000256" key="2">
    <source>
        <dbReference type="ARBA" id="ARBA00022840"/>
    </source>
</evidence>
<feature type="domain" description="ABC transporter" evidence="4">
    <location>
        <begin position="92"/>
        <end position="314"/>
    </location>
</feature>
<dbReference type="Proteomes" id="UP000530850">
    <property type="component" value="Unassembled WGS sequence"/>
</dbReference>
<dbReference type="PANTHER" id="PTHR43158">
    <property type="entry name" value="SKFA PEPTIDE EXPORT ATP-BINDING PROTEIN SKFE"/>
    <property type="match status" value="1"/>
</dbReference>
<feature type="region of interest" description="Disordered" evidence="3">
    <location>
        <begin position="1"/>
        <end position="59"/>
    </location>
</feature>
<keyword evidence="2 5" id="KW-0067">ATP-binding</keyword>
<dbReference type="AlphaFoldDB" id="A0A7W5D2Y2"/>
<dbReference type="InterPro" id="IPR027417">
    <property type="entry name" value="P-loop_NTPase"/>
</dbReference>
<name>A0A7W5D2Y2_9ACTN</name>
<organism evidence="5 6">
    <name type="scientific">Parvibacter caecicola</name>
    <dbReference type="NCBI Taxonomy" id="747645"/>
    <lineage>
        <taxon>Bacteria</taxon>
        <taxon>Bacillati</taxon>
        <taxon>Actinomycetota</taxon>
        <taxon>Coriobacteriia</taxon>
        <taxon>Coriobacteriales</taxon>
        <taxon>Coriobacteriaceae</taxon>
        <taxon>Parvibacter</taxon>
    </lineage>
</organism>
<dbReference type="GO" id="GO:0016887">
    <property type="term" value="F:ATP hydrolysis activity"/>
    <property type="evidence" value="ECO:0007669"/>
    <property type="project" value="InterPro"/>
</dbReference>
<dbReference type="InterPro" id="IPR003439">
    <property type="entry name" value="ABC_transporter-like_ATP-bd"/>
</dbReference>
<keyword evidence="1" id="KW-0547">Nucleotide-binding</keyword>
<dbReference type="PROSITE" id="PS50893">
    <property type="entry name" value="ABC_TRANSPORTER_2"/>
    <property type="match status" value="1"/>
</dbReference>
<accession>A0A7W5D2Y2</accession>
<comment type="caution">
    <text evidence="5">The sequence shown here is derived from an EMBL/GenBank/DDBJ whole genome shotgun (WGS) entry which is preliminary data.</text>
</comment>
<dbReference type="SMART" id="SM00382">
    <property type="entry name" value="AAA"/>
    <property type="match status" value="1"/>
</dbReference>
<dbReference type="GO" id="GO:0005524">
    <property type="term" value="F:ATP binding"/>
    <property type="evidence" value="ECO:0007669"/>
    <property type="project" value="UniProtKB-KW"/>
</dbReference>
<feature type="compositionally biased region" description="Low complexity" evidence="3">
    <location>
        <begin position="28"/>
        <end position="49"/>
    </location>
</feature>
<sequence>MTEQPPCAPVAPELEANPAPAPQPAPAAAPTAAAVPQPAPAAAAVSAAPQPAPNVPDAPVAPTAPVSAVAAPAPTAAPQPAGPAPAPAAPLLQCRDLTKVYGATVALDHFNITVPAGRIVGLLGPNGSGKTTLLKMIAGVSHPTSGNILVNGMAVGPQTKAQVSFLPERPYFSRSMRVRDMLAYFADFYADFDLPMAHDMLAHLGVNEAAACSSLSKGTVEKVQLVLVMARHAALYLLDEPIGGVDPAARDYILQTIIQGYRPGATIILSTHLVRDVEEVLDDFILLRYGQMLLHAPVTYVTQEKGTTLDAFFREEFRC</sequence>
<evidence type="ECO:0000256" key="1">
    <source>
        <dbReference type="ARBA" id="ARBA00022741"/>
    </source>
</evidence>
<evidence type="ECO:0000313" key="5">
    <source>
        <dbReference type="EMBL" id="MBB3171740.1"/>
    </source>
</evidence>